<dbReference type="RefSeq" id="XP_005786635.1">
    <property type="nucleotide sequence ID" value="XM_005786578.1"/>
</dbReference>
<dbReference type="KEGG" id="ehx:EMIHUDRAFT_201863"/>
<dbReference type="GO" id="GO:0030151">
    <property type="term" value="F:molybdenum ion binding"/>
    <property type="evidence" value="ECO:0007669"/>
    <property type="project" value="InterPro"/>
</dbReference>
<dbReference type="InterPro" id="IPR011037">
    <property type="entry name" value="Pyrv_Knase-like_insert_dom_sf"/>
</dbReference>
<dbReference type="PROSITE" id="PS51340">
    <property type="entry name" value="MOSC"/>
    <property type="match status" value="1"/>
</dbReference>
<sequence length="276" mass="30883">MSSKLPSLHVKALCSRRAGKDESGRNFERDSHEAVQISELGMVGSEDWALRNQDTLGEENVRARALLLQLEAHNDAVLAMDEGRLRHPLPLSIAAGAWGENVLLKGTDSEGRPLDAAAICIGDILEATRGSLRLEVTCPRRPCCKVDQQFGQTWRGAGVRAHTARNGMAGFFCRVLKPGRLAAGDELQVVQRRRPEWSLRRVSDVVYGRTSGRTSVADEASYSIRCLATIENSEEMDLRLALLRELVQVKELADFEWRDKIREMLQLHESRRCLLQ</sequence>
<dbReference type="eggNOG" id="ENOG502S8QJ">
    <property type="taxonomic scope" value="Eukaryota"/>
</dbReference>
<dbReference type="PANTHER" id="PTHR30212">
    <property type="entry name" value="PROTEIN YIIM"/>
    <property type="match status" value="1"/>
</dbReference>
<dbReference type="Gene3D" id="2.40.33.20">
    <property type="entry name" value="PK beta-barrel domain-like"/>
    <property type="match status" value="1"/>
</dbReference>
<dbReference type="InterPro" id="IPR005302">
    <property type="entry name" value="MoCF_Sase_C"/>
</dbReference>
<protein>
    <recommendedName>
        <fullName evidence="1">MOSC domain-containing protein</fullName>
    </recommendedName>
</protein>
<dbReference type="Pfam" id="PF03473">
    <property type="entry name" value="MOSC"/>
    <property type="match status" value="1"/>
</dbReference>
<accession>A0A0D3KEM1</accession>
<feature type="domain" description="MOSC" evidence="1">
    <location>
        <begin position="29"/>
        <end position="190"/>
    </location>
</feature>
<dbReference type="GO" id="GO:0030170">
    <property type="term" value="F:pyridoxal phosphate binding"/>
    <property type="evidence" value="ECO:0007669"/>
    <property type="project" value="InterPro"/>
</dbReference>
<dbReference type="GeneID" id="17279676"/>
<dbReference type="GO" id="GO:0003824">
    <property type="term" value="F:catalytic activity"/>
    <property type="evidence" value="ECO:0007669"/>
    <property type="project" value="InterPro"/>
</dbReference>
<reference evidence="2" key="2">
    <citation type="submission" date="2024-10" db="UniProtKB">
        <authorList>
            <consortium name="EnsemblProtists"/>
        </authorList>
    </citation>
    <scope>IDENTIFICATION</scope>
</reference>
<dbReference type="SUPFAM" id="SSF50800">
    <property type="entry name" value="PK beta-barrel domain-like"/>
    <property type="match status" value="1"/>
</dbReference>
<dbReference type="EnsemblProtists" id="EOD34206">
    <property type="protein sequence ID" value="EOD34206"/>
    <property type="gene ID" value="EMIHUDRAFT_201863"/>
</dbReference>
<proteinExistence type="predicted"/>
<evidence type="ECO:0000313" key="3">
    <source>
        <dbReference type="Proteomes" id="UP000013827"/>
    </source>
</evidence>
<reference evidence="3" key="1">
    <citation type="journal article" date="2013" name="Nature">
        <title>Pan genome of the phytoplankton Emiliania underpins its global distribution.</title>
        <authorList>
            <person name="Read B.A."/>
            <person name="Kegel J."/>
            <person name="Klute M.J."/>
            <person name="Kuo A."/>
            <person name="Lefebvre S.C."/>
            <person name="Maumus F."/>
            <person name="Mayer C."/>
            <person name="Miller J."/>
            <person name="Monier A."/>
            <person name="Salamov A."/>
            <person name="Young J."/>
            <person name="Aguilar M."/>
            <person name="Claverie J.M."/>
            <person name="Frickenhaus S."/>
            <person name="Gonzalez K."/>
            <person name="Herman E.K."/>
            <person name="Lin Y.C."/>
            <person name="Napier J."/>
            <person name="Ogata H."/>
            <person name="Sarno A.F."/>
            <person name="Shmutz J."/>
            <person name="Schroeder D."/>
            <person name="de Vargas C."/>
            <person name="Verret F."/>
            <person name="von Dassow P."/>
            <person name="Valentin K."/>
            <person name="Van de Peer Y."/>
            <person name="Wheeler G."/>
            <person name="Dacks J.B."/>
            <person name="Delwiche C.F."/>
            <person name="Dyhrman S.T."/>
            <person name="Glockner G."/>
            <person name="John U."/>
            <person name="Richards T."/>
            <person name="Worden A.Z."/>
            <person name="Zhang X."/>
            <person name="Grigoriev I.V."/>
            <person name="Allen A.E."/>
            <person name="Bidle K."/>
            <person name="Borodovsky M."/>
            <person name="Bowler C."/>
            <person name="Brownlee C."/>
            <person name="Cock J.M."/>
            <person name="Elias M."/>
            <person name="Gladyshev V.N."/>
            <person name="Groth M."/>
            <person name="Guda C."/>
            <person name="Hadaegh A."/>
            <person name="Iglesias-Rodriguez M.D."/>
            <person name="Jenkins J."/>
            <person name="Jones B.M."/>
            <person name="Lawson T."/>
            <person name="Leese F."/>
            <person name="Lindquist E."/>
            <person name="Lobanov A."/>
            <person name="Lomsadze A."/>
            <person name="Malik S.B."/>
            <person name="Marsh M.E."/>
            <person name="Mackinder L."/>
            <person name="Mock T."/>
            <person name="Mueller-Roeber B."/>
            <person name="Pagarete A."/>
            <person name="Parker M."/>
            <person name="Probert I."/>
            <person name="Quesneville H."/>
            <person name="Raines C."/>
            <person name="Rensing S.A."/>
            <person name="Riano-Pachon D.M."/>
            <person name="Richier S."/>
            <person name="Rokitta S."/>
            <person name="Shiraiwa Y."/>
            <person name="Soanes D.M."/>
            <person name="van der Giezen M."/>
            <person name="Wahlund T.M."/>
            <person name="Williams B."/>
            <person name="Wilson W."/>
            <person name="Wolfe G."/>
            <person name="Wurch L.L."/>
        </authorList>
    </citation>
    <scope>NUCLEOTIDE SEQUENCE</scope>
</reference>
<name>A0A0D3KEM1_EMIH1</name>
<dbReference type="PaxDb" id="2903-EOD34206"/>
<dbReference type="Proteomes" id="UP000013827">
    <property type="component" value="Unassembled WGS sequence"/>
</dbReference>
<dbReference type="InterPro" id="IPR052353">
    <property type="entry name" value="Benzoxazolinone_Detox_Enz"/>
</dbReference>
<dbReference type="PANTHER" id="PTHR30212:SF2">
    <property type="entry name" value="PROTEIN YIIM"/>
    <property type="match status" value="1"/>
</dbReference>
<dbReference type="AlphaFoldDB" id="A0A0D3KEM1"/>
<keyword evidence="3" id="KW-1185">Reference proteome</keyword>
<evidence type="ECO:0000259" key="1">
    <source>
        <dbReference type="PROSITE" id="PS51340"/>
    </source>
</evidence>
<dbReference type="OMA" id="FERDSHE"/>
<evidence type="ECO:0000313" key="2">
    <source>
        <dbReference type="EnsemblProtists" id="EOD34206"/>
    </source>
</evidence>
<organism evidence="2 3">
    <name type="scientific">Emiliania huxleyi (strain CCMP1516)</name>
    <dbReference type="NCBI Taxonomy" id="280463"/>
    <lineage>
        <taxon>Eukaryota</taxon>
        <taxon>Haptista</taxon>
        <taxon>Haptophyta</taxon>
        <taxon>Prymnesiophyceae</taxon>
        <taxon>Isochrysidales</taxon>
        <taxon>Noelaerhabdaceae</taxon>
        <taxon>Emiliania</taxon>
    </lineage>
</organism>
<dbReference type="HOGENOM" id="CLU_1131509_0_0_1"/>